<accession>A0ABU1WDS6</accession>
<organism evidence="1 2">
    <name type="scientific">Lysobacter niastensis</name>
    <dbReference type="NCBI Taxonomy" id="380629"/>
    <lineage>
        <taxon>Bacteria</taxon>
        <taxon>Pseudomonadati</taxon>
        <taxon>Pseudomonadota</taxon>
        <taxon>Gammaproteobacteria</taxon>
        <taxon>Lysobacterales</taxon>
        <taxon>Lysobacteraceae</taxon>
        <taxon>Lysobacter</taxon>
    </lineage>
</organism>
<reference evidence="1 2" key="1">
    <citation type="submission" date="2023-07" db="EMBL/GenBank/DDBJ databases">
        <title>Sorghum-associated microbial communities from plants grown in Nebraska, USA.</title>
        <authorList>
            <person name="Schachtman D."/>
        </authorList>
    </citation>
    <scope>NUCLEOTIDE SEQUENCE [LARGE SCALE GENOMIC DNA]</scope>
    <source>
        <strain evidence="1 2">BE198</strain>
    </source>
</reference>
<dbReference type="RefSeq" id="WP_310063214.1">
    <property type="nucleotide sequence ID" value="NZ_JAVDVY010000002.1"/>
</dbReference>
<dbReference type="EMBL" id="JAVDVY010000002">
    <property type="protein sequence ID" value="MDR7135505.1"/>
    <property type="molecule type" value="Genomic_DNA"/>
</dbReference>
<protein>
    <submittedName>
        <fullName evidence="1">Uncharacterized protein</fullName>
    </submittedName>
</protein>
<comment type="caution">
    <text evidence="1">The sequence shown here is derived from an EMBL/GenBank/DDBJ whole genome shotgun (WGS) entry which is preliminary data.</text>
</comment>
<name>A0ABU1WDS6_9GAMM</name>
<dbReference type="Proteomes" id="UP001251524">
    <property type="component" value="Unassembled WGS sequence"/>
</dbReference>
<evidence type="ECO:0000313" key="2">
    <source>
        <dbReference type="Proteomes" id="UP001251524"/>
    </source>
</evidence>
<proteinExistence type="predicted"/>
<sequence length="81" mass="9158">MFTWKSRSNTPAASVVLQDDLQALEAMLLSILDIVRPTEAWPHFQLHADIVRERAGSYWPVVEEAMQEMLARHGVAKPGGW</sequence>
<keyword evidence="2" id="KW-1185">Reference proteome</keyword>
<gene>
    <name evidence="1" type="ORF">J2X06_002714</name>
</gene>
<evidence type="ECO:0000313" key="1">
    <source>
        <dbReference type="EMBL" id="MDR7135505.1"/>
    </source>
</evidence>